<comment type="caution">
    <text evidence="1">The sequence shown here is derived from an EMBL/GenBank/DDBJ whole genome shotgun (WGS) entry which is preliminary data.</text>
</comment>
<proteinExistence type="predicted"/>
<sequence length="521" mass="58552">MAPTLNSRPSPPRALMLPDILTTIFEWLALGYDVFDDFPLFDKSSPCDDWFPATHTCQTWRNVAIATTRIWGRIWTPMPPNLTRLFLQRSKSTPLCLYACGFESNAQTVSMVLDSHAARLKVVHIMDFELKWMVPLFAMPTPQLQSITLAGCFEPEDWDDPEECQRCHFSTTALHEGVPSLKYLSISGFGFELDSPLLSNLTDLNMSFHDLDGPPEYADRFAPDELLDALKSMPHLRSLDLCNALEPGFPSYRTPVAITLPVLRRLRFHVEYMLDLDILKYFTLPSIKHIDLQCGQLANSTNINTIIPSIHALLPPHDSSLTRTTLAIKAGSYEGGNMSRLTFKLKVSPTDKPPVNLGLELIGTECFQTEDPLHAFQPLLGPIECLDFDGYAEVQNGVGPAVFVPFFRAMTRVTDLRVNGLNDITFALFDTPKAPREDGVPTSHALSHLKRISLFQERDPRGTERSVLRVREILLDREALDTAIDVLEIVLKHGYKSTTKSKVTPHDLQPLTEVIQVVFLP</sequence>
<accession>A0ACB7IW16</accession>
<evidence type="ECO:0000313" key="2">
    <source>
        <dbReference type="Proteomes" id="UP000824881"/>
    </source>
</evidence>
<organism evidence="1 2">
    <name type="scientific">Pleurotus cornucopiae</name>
    <name type="common">Cornucopia mushroom</name>
    <dbReference type="NCBI Taxonomy" id="5321"/>
    <lineage>
        <taxon>Eukaryota</taxon>
        <taxon>Fungi</taxon>
        <taxon>Dikarya</taxon>
        <taxon>Basidiomycota</taxon>
        <taxon>Agaricomycotina</taxon>
        <taxon>Agaricomycetes</taxon>
        <taxon>Agaricomycetidae</taxon>
        <taxon>Agaricales</taxon>
        <taxon>Pleurotineae</taxon>
        <taxon>Pleurotaceae</taxon>
        <taxon>Pleurotus</taxon>
    </lineage>
</organism>
<evidence type="ECO:0000313" key="1">
    <source>
        <dbReference type="EMBL" id="KAG9222427.1"/>
    </source>
</evidence>
<dbReference type="EMBL" id="WQMT02000005">
    <property type="protein sequence ID" value="KAG9222427.1"/>
    <property type="molecule type" value="Genomic_DNA"/>
</dbReference>
<gene>
    <name evidence="1" type="ORF">CCMSSC00406_0002762</name>
</gene>
<name>A0ACB7IW16_PLECO</name>
<dbReference type="Proteomes" id="UP000824881">
    <property type="component" value="Unassembled WGS sequence"/>
</dbReference>
<protein>
    <submittedName>
        <fullName evidence="1">Uncharacterized protein</fullName>
    </submittedName>
</protein>
<reference evidence="1 2" key="1">
    <citation type="journal article" date="2021" name="Appl. Environ. Microbiol.">
        <title>Genetic linkage and physical mapping for an oyster mushroom Pleurotus cornucopiae and QTL analysis for the trait cap color.</title>
        <authorList>
            <person name="Zhang Y."/>
            <person name="Gao W."/>
            <person name="Sonnenberg A."/>
            <person name="Chen Q."/>
            <person name="Zhang J."/>
            <person name="Huang C."/>
        </authorList>
    </citation>
    <scope>NUCLEOTIDE SEQUENCE [LARGE SCALE GENOMIC DNA]</scope>
    <source>
        <strain evidence="1">CCMSSC00406</strain>
    </source>
</reference>
<keyword evidence="2" id="KW-1185">Reference proteome</keyword>